<reference evidence="2 3" key="1">
    <citation type="submission" date="2020-08" db="EMBL/GenBank/DDBJ databases">
        <title>Genomic Encyclopedia of Type Strains, Phase IV (KMG-IV): sequencing the most valuable type-strain genomes for metagenomic binning, comparative biology and taxonomic classification.</title>
        <authorList>
            <person name="Goeker M."/>
        </authorList>
    </citation>
    <scope>NUCLEOTIDE SEQUENCE [LARGE SCALE GENOMIC DNA]</scope>
    <source>
        <strain evidence="2 3">DSM 29854</strain>
    </source>
</reference>
<dbReference type="EMBL" id="JACJIQ010000002">
    <property type="protein sequence ID" value="MBA9076048.1"/>
    <property type="molecule type" value="Genomic_DNA"/>
</dbReference>
<dbReference type="Pfam" id="PF14771">
    <property type="entry name" value="DUF4476"/>
    <property type="match status" value="1"/>
</dbReference>
<accession>A0A839GNP0</accession>
<organism evidence="2 3">
    <name type="scientific">Rufibacter quisquiliarum</name>
    <dbReference type="NCBI Taxonomy" id="1549639"/>
    <lineage>
        <taxon>Bacteria</taxon>
        <taxon>Pseudomonadati</taxon>
        <taxon>Bacteroidota</taxon>
        <taxon>Cytophagia</taxon>
        <taxon>Cytophagales</taxon>
        <taxon>Hymenobacteraceae</taxon>
        <taxon>Rufibacter</taxon>
    </lineage>
</organism>
<dbReference type="AlphaFoldDB" id="A0A839GNP0"/>
<sequence>MNRLYVTIIAFFLFLGLVQAQVPRDAAILVESQRGELFYLAIGPRVINTVPSNRVAVGDLPAGRHWIDVRVVRRGRPLTIRAEVFLHNGYETVFVLEPARRGNFILRKVEEVPLHRPVPPVQGPVYDDCRSAMDERQVDRTLRFMKDEGFDDRRLEIAKGEIRLAGSIMTEDLFHFMKALSFEDRRVALAKYAYQFVCDRREFPRVLEALEFTSSKRELQDFIYKR</sequence>
<evidence type="ECO:0000313" key="3">
    <source>
        <dbReference type="Proteomes" id="UP000563094"/>
    </source>
</evidence>
<proteinExistence type="predicted"/>
<protein>
    <recommendedName>
        <fullName evidence="1">DUF4476 domain-containing protein</fullName>
    </recommendedName>
</protein>
<evidence type="ECO:0000313" key="2">
    <source>
        <dbReference type="EMBL" id="MBA9076048.1"/>
    </source>
</evidence>
<dbReference type="InterPro" id="IPR028011">
    <property type="entry name" value="DUF4476"/>
</dbReference>
<feature type="domain" description="DUF4476" evidence="1">
    <location>
        <begin position="133"/>
        <end position="223"/>
    </location>
</feature>
<comment type="caution">
    <text evidence="2">The sequence shown here is derived from an EMBL/GenBank/DDBJ whole genome shotgun (WGS) entry which is preliminary data.</text>
</comment>
<gene>
    <name evidence="2" type="ORF">FHS90_000750</name>
</gene>
<dbReference type="Proteomes" id="UP000563094">
    <property type="component" value="Unassembled WGS sequence"/>
</dbReference>
<keyword evidence="3" id="KW-1185">Reference proteome</keyword>
<dbReference type="RefSeq" id="WP_182511782.1">
    <property type="nucleotide sequence ID" value="NZ_JACJIQ010000002.1"/>
</dbReference>
<evidence type="ECO:0000259" key="1">
    <source>
        <dbReference type="Pfam" id="PF14771"/>
    </source>
</evidence>
<name>A0A839GNP0_9BACT</name>